<evidence type="ECO:0000313" key="2">
    <source>
        <dbReference type="Proteomes" id="UP000798808"/>
    </source>
</evidence>
<organism evidence="1 2">
    <name type="scientific">Fulvivirga kasyanovii</name>
    <dbReference type="NCBI Taxonomy" id="396812"/>
    <lineage>
        <taxon>Bacteria</taxon>
        <taxon>Pseudomonadati</taxon>
        <taxon>Bacteroidota</taxon>
        <taxon>Cytophagia</taxon>
        <taxon>Cytophagales</taxon>
        <taxon>Fulvivirgaceae</taxon>
        <taxon>Fulvivirga</taxon>
    </lineage>
</organism>
<protein>
    <submittedName>
        <fullName evidence="1">Uncharacterized protein</fullName>
    </submittedName>
</protein>
<reference evidence="1 2" key="1">
    <citation type="submission" date="2019-02" db="EMBL/GenBank/DDBJ databases">
        <authorList>
            <person name="Goldberg S.R."/>
            <person name="Haltli B.A."/>
            <person name="Correa H."/>
            <person name="Russell K.G."/>
        </authorList>
    </citation>
    <scope>NUCLEOTIDE SEQUENCE [LARGE SCALE GENOMIC DNA]</scope>
    <source>
        <strain evidence="1 2">JCM 16186</strain>
    </source>
</reference>
<accession>A0ABW9RPG3</accession>
<name>A0ABW9RPG3_9BACT</name>
<evidence type="ECO:0000313" key="1">
    <source>
        <dbReference type="EMBL" id="MTI25586.1"/>
    </source>
</evidence>
<comment type="caution">
    <text evidence="1">The sequence shown here is derived from an EMBL/GenBank/DDBJ whole genome shotgun (WGS) entry which is preliminary data.</text>
</comment>
<sequence length="142" mass="16296">MAFALGGVTFGGAILILSEQEAKKNYYLAKSNLSLLETADKYEKLMVIQDSILRIDSEIFEGDSLPVEKFHLIANRITLLRYYMQTSTQLDVMLVSYDLGMDKRLREHYYSKYKSLFSDYHWDKGGYEGLGVDIDPLGPEDF</sequence>
<proteinExistence type="predicted"/>
<keyword evidence="2" id="KW-1185">Reference proteome</keyword>
<gene>
    <name evidence="1" type="ORF">E1163_11590</name>
</gene>
<dbReference type="RefSeq" id="WP_155171837.1">
    <property type="nucleotide sequence ID" value="NZ_BAAAFL010000006.1"/>
</dbReference>
<dbReference type="EMBL" id="SMLW01000526">
    <property type="protein sequence ID" value="MTI25586.1"/>
    <property type="molecule type" value="Genomic_DNA"/>
</dbReference>
<dbReference type="Proteomes" id="UP000798808">
    <property type="component" value="Unassembled WGS sequence"/>
</dbReference>